<organism evidence="1 2">
    <name type="scientific">Pistacia atlantica</name>
    <dbReference type="NCBI Taxonomy" id="434234"/>
    <lineage>
        <taxon>Eukaryota</taxon>
        <taxon>Viridiplantae</taxon>
        <taxon>Streptophyta</taxon>
        <taxon>Embryophyta</taxon>
        <taxon>Tracheophyta</taxon>
        <taxon>Spermatophyta</taxon>
        <taxon>Magnoliopsida</taxon>
        <taxon>eudicotyledons</taxon>
        <taxon>Gunneridae</taxon>
        <taxon>Pentapetalae</taxon>
        <taxon>rosids</taxon>
        <taxon>malvids</taxon>
        <taxon>Sapindales</taxon>
        <taxon>Anacardiaceae</taxon>
        <taxon>Pistacia</taxon>
    </lineage>
</organism>
<dbReference type="EMBL" id="CM047908">
    <property type="protein sequence ID" value="KAJ0083146.1"/>
    <property type="molecule type" value="Genomic_DNA"/>
</dbReference>
<protein>
    <submittedName>
        <fullName evidence="1">Uncharacterized protein</fullName>
    </submittedName>
</protein>
<proteinExistence type="predicted"/>
<accession>A0ACC1ABM8</accession>
<gene>
    <name evidence="1" type="ORF">Patl1_10059</name>
</gene>
<evidence type="ECO:0000313" key="2">
    <source>
        <dbReference type="Proteomes" id="UP001164250"/>
    </source>
</evidence>
<sequence length="723" mass="83596">MHLFSYTTITIRSLYIQMENFFNNFTIKTKYGTMAVTVTPIVIFGSIYIAWAYTARALKKPPQKVLSRSLSLGTLHGGKLAMERLLDYQHAVADAATLEAAEADLKDLLKEERPDFKKLQRTVAKLEMSGKEADAVRILEKAVKNARSLKKGHEAYELEMLLVELLIYKGDFQKVLGCKCLDEEISDARRPLYKAIVHIMLEHPRESAESCWKEFDELRRQFQWPPSSEDNQIYEAIKNFDEFEKIVRLLKSDILEKMKQDHKKNENEIEVEIEIEIEIGSDVKKLVAMILYGESQAHLQNSSVITIKTPLSSPFDPIQIPLFYYPSTYGEHKYALPTHRSSCSLPILFSDYSMVLKEIQDLCGNSSGFTPVLRYMQGNATTFGGNLSIQKRISFFDHSNDNVEVPCGFFNKFPILHSDRIAMENCKGVVVVSAIFNNYDKIRQPKGLGSKTLDVVCFFMFVDDITLKGFHYHQLISRKSNDYKIGAWRIIKVSSKNMYDNPEMNGAIPKYLLHRLFPNSKFSIWINAKLQLVVDPLLLIHTLVLLEKVDMAISKHPFFTHTMEEAMATARWKKWWNVDALQRQMETYCEHGLQPWSPDKLPYPSDVPDSSLIIRKHGMRSNLFSCLMFNELEAFNPRDQVAFAYVRDHMKPKLKLNMFEDEVSEHIAVEYRHNLKRSGTGFIEEGWSSSRKTKRTRHDLFVNSSCCISCQKYFSKMWDETRD</sequence>
<evidence type="ECO:0000313" key="1">
    <source>
        <dbReference type="EMBL" id="KAJ0083146.1"/>
    </source>
</evidence>
<name>A0ACC1ABM8_9ROSI</name>
<dbReference type="Proteomes" id="UP001164250">
    <property type="component" value="Chromosome 12"/>
</dbReference>
<reference evidence="2" key="1">
    <citation type="journal article" date="2023" name="G3 (Bethesda)">
        <title>Genome assembly and association tests identify interacting loci associated with vigor, precocity, and sex in interspecific pistachio rootstocks.</title>
        <authorList>
            <person name="Palmer W."/>
            <person name="Jacygrad E."/>
            <person name="Sagayaradj S."/>
            <person name="Cavanaugh K."/>
            <person name="Han R."/>
            <person name="Bertier L."/>
            <person name="Beede B."/>
            <person name="Kafkas S."/>
            <person name="Golino D."/>
            <person name="Preece J."/>
            <person name="Michelmore R."/>
        </authorList>
    </citation>
    <scope>NUCLEOTIDE SEQUENCE [LARGE SCALE GENOMIC DNA]</scope>
</reference>
<comment type="caution">
    <text evidence="1">The sequence shown here is derived from an EMBL/GenBank/DDBJ whole genome shotgun (WGS) entry which is preliminary data.</text>
</comment>
<keyword evidence="2" id="KW-1185">Reference proteome</keyword>